<evidence type="ECO:0000313" key="8">
    <source>
        <dbReference type="EMBL" id="PZO88261.1"/>
    </source>
</evidence>
<dbReference type="Gene3D" id="3.30.470.20">
    <property type="entry name" value="ATP-grasp fold, B domain"/>
    <property type="match status" value="1"/>
</dbReference>
<comment type="function">
    <text evidence="6">Catalyzes the ATP-dependent conversion of 5-aminoimidazole ribonucleotide (AIR) and HCO(3)- to N5-carboxyaminoimidazole ribonucleotide (N5-CAIR).</text>
</comment>
<dbReference type="NCBIfam" id="NF004679">
    <property type="entry name" value="PRK06019.1-5"/>
    <property type="match status" value="1"/>
</dbReference>
<dbReference type="InterPro" id="IPR054350">
    <property type="entry name" value="PurT/PurK_preATP-grasp"/>
</dbReference>
<dbReference type="AlphaFoldDB" id="A0A2W5BYW9"/>
<keyword evidence="2 5" id="KW-0547">Nucleotide-binding</keyword>
<dbReference type="Pfam" id="PF17769">
    <property type="entry name" value="PurK_C"/>
    <property type="match status" value="1"/>
</dbReference>
<comment type="pathway">
    <text evidence="6">Purine metabolism; IMP biosynthesis via de novo pathway; 5-amino-1-(5-phospho-D-ribosyl)imidazole-4-carboxylate from 5-amino-1-(5-phospho-D-ribosyl)imidazole (N5-CAIR route): step 1/2.</text>
</comment>
<dbReference type="PROSITE" id="PS50975">
    <property type="entry name" value="ATP_GRASP"/>
    <property type="match status" value="1"/>
</dbReference>
<dbReference type="NCBIfam" id="TIGR01161">
    <property type="entry name" value="purK"/>
    <property type="match status" value="1"/>
</dbReference>
<dbReference type="InterPro" id="IPR005875">
    <property type="entry name" value="PurK"/>
</dbReference>
<dbReference type="GO" id="GO:0005524">
    <property type="term" value="F:ATP binding"/>
    <property type="evidence" value="ECO:0007669"/>
    <property type="project" value="UniProtKB-UniRule"/>
</dbReference>
<keyword evidence="4 5" id="KW-0067">ATP-binding</keyword>
<dbReference type="InterPro" id="IPR011761">
    <property type="entry name" value="ATP-grasp"/>
</dbReference>
<dbReference type="InterPro" id="IPR013815">
    <property type="entry name" value="ATP_grasp_subdomain_1"/>
</dbReference>
<dbReference type="Gene3D" id="3.30.1490.20">
    <property type="entry name" value="ATP-grasp fold, A domain"/>
    <property type="match status" value="1"/>
</dbReference>
<dbReference type="GO" id="GO:0034028">
    <property type="term" value="F:5-(carboxyamino)imidazole ribonucleotide synthase activity"/>
    <property type="evidence" value="ECO:0007669"/>
    <property type="project" value="UniProtKB-EC"/>
</dbReference>
<dbReference type="GO" id="GO:0006189">
    <property type="term" value="P:'de novo' IMP biosynthetic process"/>
    <property type="evidence" value="ECO:0007669"/>
    <property type="project" value="UniProtKB-UniPathway"/>
</dbReference>
<dbReference type="SUPFAM" id="SSF56059">
    <property type="entry name" value="Glutathione synthetase ATP-binding domain-like"/>
    <property type="match status" value="1"/>
</dbReference>
<comment type="caution">
    <text evidence="8">The sequence shown here is derived from an EMBL/GenBank/DDBJ whole genome shotgun (WGS) entry which is preliminary data.</text>
</comment>
<evidence type="ECO:0000256" key="4">
    <source>
        <dbReference type="ARBA" id="ARBA00022840"/>
    </source>
</evidence>
<dbReference type="Pfam" id="PF02222">
    <property type="entry name" value="ATP-grasp"/>
    <property type="match status" value="1"/>
</dbReference>
<evidence type="ECO:0000256" key="6">
    <source>
        <dbReference type="RuleBase" id="RU361200"/>
    </source>
</evidence>
<gene>
    <name evidence="6" type="primary">purK</name>
    <name evidence="8" type="ORF">DI626_02135</name>
</gene>
<organism evidence="8 9">
    <name type="scientific">Micavibrio aeruginosavorus</name>
    <dbReference type="NCBI Taxonomy" id="349221"/>
    <lineage>
        <taxon>Bacteria</taxon>
        <taxon>Pseudomonadati</taxon>
        <taxon>Bdellovibrionota</taxon>
        <taxon>Bdellovibrionia</taxon>
        <taxon>Bdellovibrionales</taxon>
        <taxon>Pseudobdellovibrionaceae</taxon>
        <taxon>Micavibrio</taxon>
    </lineage>
</organism>
<comment type="similarity">
    <text evidence="6">Belongs to the PurK/PurT family.</text>
</comment>
<comment type="subunit">
    <text evidence="6">Homodimer.</text>
</comment>
<dbReference type="Proteomes" id="UP000249557">
    <property type="component" value="Unassembled WGS sequence"/>
</dbReference>
<dbReference type="Gene3D" id="3.40.50.20">
    <property type="match status" value="1"/>
</dbReference>
<dbReference type="InterPro" id="IPR003135">
    <property type="entry name" value="ATP-grasp_carboxylate-amine"/>
</dbReference>
<dbReference type="PANTHER" id="PTHR11609">
    <property type="entry name" value="PURINE BIOSYNTHESIS PROTEIN 6/7, PUR6/7"/>
    <property type="match status" value="1"/>
</dbReference>
<comment type="catalytic activity">
    <reaction evidence="6">
        <text>5-amino-1-(5-phospho-beta-D-ribosyl)imidazole + hydrogencarbonate + ATP = 5-carboxyamino-1-(5-phospho-D-ribosyl)imidazole + ADP + phosphate + 2 H(+)</text>
        <dbReference type="Rhea" id="RHEA:19317"/>
        <dbReference type="ChEBI" id="CHEBI:15378"/>
        <dbReference type="ChEBI" id="CHEBI:17544"/>
        <dbReference type="ChEBI" id="CHEBI:30616"/>
        <dbReference type="ChEBI" id="CHEBI:43474"/>
        <dbReference type="ChEBI" id="CHEBI:58730"/>
        <dbReference type="ChEBI" id="CHEBI:137981"/>
        <dbReference type="ChEBI" id="CHEBI:456216"/>
        <dbReference type="EC" id="6.3.4.18"/>
    </reaction>
</comment>
<dbReference type="EC" id="6.3.4.18" evidence="6"/>
<dbReference type="PANTHER" id="PTHR11609:SF5">
    <property type="entry name" value="PHOSPHORIBOSYLAMINOIMIDAZOLE CARBOXYLASE"/>
    <property type="match status" value="1"/>
</dbReference>
<protein>
    <recommendedName>
        <fullName evidence="6">N5-carboxyaminoimidazole ribonucleotide synthase</fullName>
        <shortName evidence="6">N5-CAIR synthase</shortName>
        <ecNumber evidence="6">6.3.4.18</ecNumber>
    </recommendedName>
    <alternativeName>
        <fullName evidence="6">5-(carboxyamino)imidazole ribonucleotide synthetase</fullName>
    </alternativeName>
</protein>
<feature type="domain" description="ATP-grasp" evidence="7">
    <location>
        <begin position="108"/>
        <end position="295"/>
    </location>
</feature>
<dbReference type="NCBIfam" id="NF004676">
    <property type="entry name" value="PRK06019.1-2"/>
    <property type="match status" value="1"/>
</dbReference>
<keyword evidence="3 6" id="KW-0658">Purine biosynthesis</keyword>
<evidence type="ECO:0000256" key="1">
    <source>
        <dbReference type="ARBA" id="ARBA00022598"/>
    </source>
</evidence>
<dbReference type="InterPro" id="IPR040686">
    <property type="entry name" value="PurK_C"/>
</dbReference>
<dbReference type="FunFam" id="3.40.50.20:FF:000016">
    <property type="entry name" value="N5-carboxyaminoimidazole ribonucleotide synthase"/>
    <property type="match status" value="1"/>
</dbReference>
<evidence type="ECO:0000259" key="7">
    <source>
        <dbReference type="PROSITE" id="PS50975"/>
    </source>
</evidence>
<evidence type="ECO:0000256" key="3">
    <source>
        <dbReference type="ARBA" id="ARBA00022755"/>
    </source>
</evidence>
<accession>A0A2W5BYW9</accession>
<dbReference type="InterPro" id="IPR016185">
    <property type="entry name" value="PreATP-grasp_dom_sf"/>
</dbReference>
<keyword evidence="1 6" id="KW-0436">Ligase</keyword>
<dbReference type="HAMAP" id="MF_01928">
    <property type="entry name" value="PurK"/>
    <property type="match status" value="1"/>
</dbReference>
<feature type="non-terminal residue" evidence="8">
    <location>
        <position position="342"/>
    </location>
</feature>
<sequence>MKQKITTVGILGGGQLGRMSALAGARLGLKSHIYCPEPDCPASQVTDLTTISDYNNEDALKKFADSVDVITYEFENIPLETVDFLAKFKPVYPSRKLLEISQDRLKEKSFLNSIGIETARWAACNSPNDITQTLMSWQTSKCILKTTRFGYDGKGQLKHDDKKSTSESFLALGNQTLIIEEIIDFELESSVIVARDTLGKISIFPPTVNNHKNHILSESIAPARLDTDIIRNAMSMASALAEAVDLVGVLALELFITKDGKLIANEIAPRTHNSGHWTMDGCNVSQFEQHMRAVSGLPVLNPVQHSAVTMINLIGDDVLKLPEYLAMDNACVHLYGKAEARE</sequence>
<dbReference type="SUPFAM" id="SSF52440">
    <property type="entry name" value="PreATP-grasp domain"/>
    <property type="match status" value="1"/>
</dbReference>
<evidence type="ECO:0000256" key="2">
    <source>
        <dbReference type="ARBA" id="ARBA00022741"/>
    </source>
</evidence>
<proteinExistence type="inferred from homology"/>
<evidence type="ECO:0000256" key="5">
    <source>
        <dbReference type="PROSITE-ProRule" id="PRU00409"/>
    </source>
</evidence>
<dbReference type="EMBL" id="QFNK01000023">
    <property type="protein sequence ID" value="PZO88261.1"/>
    <property type="molecule type" value="Genomic_DNA"/>
</dbReference>
<reference evidence="8 9" key="1">
    <citation type="submission" date="2017-08" db="EMBL/GenBank/DDBJ databases">
        <title>Infants hospitalized years apart are colonized by the same room-sourced microbial strains.</title>
        <authorList>
            <person name="Brooks B."/>
            <person name="Olm M.R."/>
            <person name="Firek B.A."/>
            <person name="Baker R."/>
            <person name="Thomas B.C."/>
            <person name="Morowitz M.J."/>
            <person name="Banfield J.F."/>
        </authorList>
    </citation>
    <scope>NUCLEOTIDE SEQUENCE [LARGE SCALE GENOMIC DNA]</scope>
    <source>
        <strain evidence="8">S2_018_000_R2_104</strain>
    </source>
</reference>
<dbReference type="GO" id="GO:0046872">
    <property type="term" value="F:metal ion binding"/>
    <property type="evidence" value="ECO:0007669"/>
    <property type="project" value="InterPro"/>
</dbReference>
<evidence type="ECO:0000313" key="9">
    <source>
        <dbReference type="Proteomes" id="UP000249557"/>
    </source>
</evidence>
<name>A0A2W5BYW9_9BACT</name>
<dbReference type="Pfam" id="PF22660">
    <property type="entry name" value="RS_preATP-grasp-like"/>
    <property type="match status" value="1"/>
</dbReference>
<dbReference type="GO" id="GO:0005829">
    <property type="term" value="C:cytosol"/>
    <property type="evidence" value="ECO:0007669"/>
    <property type="project" value="TreeGrafter"/>
</dbReference>
<dbReference type="UniPathway" id="UPA00074">
    <property type="reaction ID" value="UER00942"/>
</dbReference>
<dbReference type="GO" id="GO:0004638">
    <property type="term" value="F:phosphoribosylaminoimidazole carboxylase activity"/>
    <property type="evidence" value="ECO:0007669"/>
    <property type="project" value="InterPro"/>
</dbReference>